<dbReference type="Pfam" id="PF13531">
    <property type="entry name" value="SBP_bac_11"/>
    <property type="match status" value="1"/>
</dbReference>
<gene>
    <name evidence="2" type="ORF">F8M49_09575</name>
</gene>
<accession>A0ABU3WNK4</accession>
<evidence type="ECO:0000313" key="3">
    <source>
        <dbReference type="Proteomes" id="UP001275440"/>
    </source>
</evidence>
<comment type="caution">
    <text evidence="2">The sequence shown here is derived from an EMBL/GenBank/DDBJ whole genome shotgun (WGS) entry which is preliminary data.</text>
</comment>
<evidence type="ECO:0000313" key="2">
    <source>
        <dbReference type="EMBL" id="MDV2475576.1"/>
    </source>
</evidence>
<dbReference type="Proteomes" id="UP001275440">
    <property type="component" value="Unassembled WGS sequence"/>
</dbReference>
<reference evidence="2 3" key="1">
    <citation type="submission" date="2019-10" db="EMBL/GenBank/DDBJ databases">
        <title>Draft Genome Assembly of Rhodococcus zopfii DSM44189.</title>
        <authorList>
            <person name="Sutton J.M."/>
            <person name="Akob D.M."/>
            <person name="Bushman T.J."/>
        </authorList>
    </citation>
    <scope>NUCLEOTIDE SEQUENCE [LARGE SCALE GENOMIC DNA]</scope>
    <source>
        <strain evidence="2 3">DSM 44189</strain>
    </source>
</reference>
<dbReference type="Gene3D" id="3.40.190.10">
    <property type="entry name" value="Periplasmic binding protein-like II"/>
    <property type="match status" value="2"/>
</dbReference>
<name>A0ABU3WNK4_9NOCA</name>
<keyword evidence="3" id="KW-1185">Reference proteome</keyword>
<keyword evidence="1" id="KW-0732">Signal</keyword>
<proteinExistence type="predicted"/>
<protein>
    <submittedName>
        <fullName evidence="2">Extracellular solute-binding protein</fullName>
    </submittedName>
</protein>
<dbReference type="SUPFAM" id="SSF53850">
    <property type="entry name" value="Periplasmic binding protein-like II"/>
    <property type="match status" value="1"/>
</dbReference>
<dbReference type="PANTHER" id="PTHR30006:SF24">
    <property type="entry name" value="SLL0237 PROTEIN"/>
    <property type="match status" value="1"/>
</dbReference>
<dbReference type="PANTHER" id="PTHR30006">
    <property type="entry name" value="THIAMINE-BINDING PERIPLASMIC PROTEIN-RELATED"/>
    <property type="match status" value="1"/>
</dbReference>
<organism evidence="2 3">
    <name type="scientific">Rhodococcus zopfii</name>
    <dbReference type="NCBI Taxonomy" id="43772"/>
    <lineage>
        <taxon>Bacteria</taxon>
        <taxon>Bacillati</taxon>
        <taxon>Actinomycetota</taxon>
        <taxon>Actinomycetes</taxon>
        <taxon>Mycobacteriales</taxon>
        <taxon>Nocardiaceae</taxon>
        <taxon>Rhodococcus</taxon>
    </lineage>
</organism>
<dbReference type="EMBL" id="WBMO01000001">
    <property type="protein sequence ID" value="MDV2475576.1"/>
    <property type="molecule type" value="Genomic_DNA"/>
</dbReference>
<evidence type="ECO:0000256" key="1">
    <source>
        <dbReference type="ARBA" id="ARBA00022729"/>
    </source>
</evidence>
<sequence length="370" mass="38219">MNFTRALRPSRRTASPATRRITATLTAGALAVLLAACGGSSGDDRITSDSIGATGPAGDDSWQQIVDAAKAEGEVTLYSSNASDAIAELGRRFEADYGIKLNVVRDVDANLHQKIGAEGDTGNRVADVVTQATAPWAADLGARGGIAAPVGPSFTAPDTQYDTSLANESGYFVSGASVLTFGWNTQRHPDGLDSYTDLLDPALADGKIGIVVPTSTAHVDFYGNYLDQVAGEGFLDDLAAQRPRIYPGALPLAQALASGEIAAAAFVQDQTAEQKNGAPVASAFGDLVWGAPMYTAVLADAVHPNAAQVLANYMITPSGQEALSFRNAAVLPGVASAVTTVDKVAPQDTAAMTAGSLEELKARFASLFNQ</sequence>